<accession>A0A378YVC4</accession>
<reference evidence="1 3" key="1">
    <citation type="submission" date="2018-06" db="EMBL/GenBank/DDBJ databases">
        <authorList>
            <consortium name="Pathogen Informatics"/>
            <person name="Doyle S."/>
        </authorList>
    </citation>
    <scope>NUCLEOTIDE SEQUENCE [LARGE SCALE GENOMIC DNA]</scope>
    <source>
        <strain evidence="1 3">NCTC13160</strain>
    </source>
</reference>
<dbReference type="EMBL" id="CABPSO010000006">
    <property type="protein sequence ID" value="VVE66421.1"/>
    <property type="molecule type" value="Genomic_DNA"/>
</dbReference>
<dbReference type="Proteomes" id="UP000254573">
    <property type="component" value="Unassembled WGS sequence"/>
</dbReference>
<proteinExistence type="predicted"/>
<protein>
    <submittedName>
        <fullName evidence="1">Uncharacterized protein</fullName>
    </submittedName>
</protein>
<dbReference type="KEGG" id="prb:X636_16525"/>
<dbReference type="GeneID" id="57197704"/>
<evidence type="ECO:0000313" key="1">
    <source>
        <dbReference type="EMBL" id="SUA81092.1"/>
    </source>
</evidence>
<dbReference type="KEGG" id="ppnm:LV28_20730"/>
<dbReference type="RefSeq" id="WP_023597178.1">
    <property type="nucleotide sequence ID" value="NC_023018.2"/>
</dbReference>
<sequence>MHLISAAPSFASIIAPASDAVVPIPLPVGFATEVAHFERLTDIGRAVFDAPPQAGAALGLLLALAREAVPFDDLEDLDPHNVDRLADLFDERPALAPYVLATLPAKIVNSPPWEHVDTIIGRAVSASTLRDLERSLHRANVPLPDFAQYGGGWRADFNAWRDEIVDWATYFRWLGSGHDPFSGTHPAERFDNASAHASLAGTPLRTSRTGFELALIYAAELEFDSAEDLLALLAQPIPREGSRMPSHRRRSET</sequence>
<name>A0A378YVC4_9BURK</name>
<organism evidence="1 3">
    <name type="scientific">Pandoraea pnomenusa</name>
    <dbReference type="NCBI Taxonomy" id="93220"/>
    <lineage>
        <taxon>Bacteria</taxon>
        <taxon>Pseudomonadati</taxon>
        <taxon>Pseudomonadota</taxon>
        <taxon>Betaproteobacteria</taxon>
        <taxon>Burkholderiales</taxon>
        <taxon>Burkholderiaceae</taxon>
        <taxon>Pandoraea</taxon>
    </lineage>
</organism>
<dbReference type="EMBL" id="UGSG01000001">
    <property type="protein sequence ID" value="SUA81092.1"/>
    <property type="molecule type" value="Genomic_DNA"/>
</dbReference>
<keyword evidence="4" id="KW-1185">Reference proteome</keyword>
<evidence type="ECO:0000313" key="4">
    <source>
        <dbReference type="Proteomes" id="UP000361468"/>
    </source>
</evidence>
<reference evidence="2 4" key="2">
    <citation type="submission" date="2019-08" db="EMBL/GenBank/DDBJ databases">
        <authorList>
            <person name="Peeters C."/>
        </authorList>
    </citation>
    <scope>NUCLEOTIDE SEQUENCE [LARGE SCALE GENOMIC DNA]</scope>
    <source>
        <strain evidence="2 4">LMG 31119</strain>
    </source>
</reference>
<gene>
    <name evidence="1" type="ORF">NCTC13160_04085</name>
    <name evidence="2" type="ORF">PPN31119_02259</name>
</gene>
<evidence type="ECO:0000313" key="2">
    <source>
        <dbReference type="EMBL" id="VVE66421.1"/>
    </source>
</evidence>
<dbReference type="Proteomes" id="UP000361468">
    <property type="component" value="Unassembled WGS sequence"/>
</dbReference>
<evidence type="ECO:0000313" key="3">
    <source>
        <dbReference type="Proteomes" id="UP000254573"/>
    </source>
</evidence>
<dbReference type="STRING" id="93220.A6P55_17325"/>
<dbReference type="AlphaFoldDB" id="A0A378YVC4"/>